<organism evidence="8 9">
    <name type="scientific">Dioszegia hungarica</name>
    <dbReference type="NCBI Taxonomy" id="4972"/>
    <lineage>
        <taxon>Eukaryota</taxon>
        <taxon>Fungi</taxon>
        <taxon>Dikarya</taxon>
        <taxon>Basidiomycota</taxon>
        <taxon>Agaricomycotina</taxon>
        <taxon>Tremellomycetes</taxon>
        <taxon>Tremellales</taxon>
        <taxon>Bulleribasidiaceae</taxon>
        <taxon>Dioszegia</taxon>
    </lineage>
</organism>
<protein>
    <submittedName>
        <fullName evidence="8">Major facilitator superfamily domain-containing protein</fullName>
    </submittedName>
</protein>
<feature type="transmembrane region" description="Helical" evidence="6">
    <location>
        <begin position="440"/>
        <end position="463"/>
    </location>
</feature>
<feature type="transmembrane region" description="Helical" evidence="6">
    <location>
        <begin position="98"/>
        <end position="116"/>
    </location>
</feature>
<feature type="transmembrane region" description="Helical" evidence="6">
    <location>
        <begin position="407"/>
        <end position="428"/>
    </location>
</feature>
<reference evidence="8" key="1">
    <citation type="journal article" date="2022" name="G3 (Bethesda)">
        <title>High quality genome of the basidiomycete yeast Dioszegia hungarica PDD-24b-2 isolated from cloud water.</title>
        <authorList>
            <person name="Jarrige D."/>
            <person name="Haridas S."/>
            <person name="Bleykasten-Grosshans C."/>
            <person name="Joly M."/>
            <person name="Nadalig T."/>
            <person name="Sancelme M."/>
            <person name="Vuilleumier S."/>
            <person name="Grigoriev I.V."/>
            <person name="Amato P."/>
            <person name="Bringel F."/>
        </authorList>
    </citation>
    <scope>NUCLEOTIDE SEQUENCE</scope>
    <source>
        <strain evidence="8">PDD-24b-2</strain>
    </source>
</reference>
<evidence type="ECO:0000256" key="6">
    <source>
        <dbReference type="SAM" id="Phobius"/>
    </source>
</evidence>
<dbReference type="SUPFAM" id="SSF103473">
    <property type="entry name" value="MFS general substrate transporter"/>
    <property type="match status" value="1"/>
</dbReference>
<keyword evidence="5 6" id="KW-0472">Membrane</keyword>
<dbReference type="GO" id="GO:0022857">
    <property type="term" value="F:transmembrane transporter activity"/>
    <property type="evidence" value="ECO:0007669"/>
    <property type="project" value="InterPro"/>
</dbReference>
<feature type="transmembrane region" description="Helical" evidence="6">
    <location>
        <begin position="381"/>
        <end position="401"/>
    </location>
</feature>
<evidence type="ECO:0000256" key="3">
    <source>
        <dbReference type="ARBA" id="ARBA00022692"/>
    </source>
</evidence>
<dbReference type="EMBL" id="JAKWFO010000008">
    <property type="protein sequence ID" value="KAI9634020.1"/>
    <property type="molecule type" value="Genomic_DNA"/>
</dbReference>
<dbReference type="InterPro" id="IPR020846">
    <property type="entry name" value="MFS_dom"/>
</dbReference>
<feature type="transmembrane region" description="Helical" evidence="6">
    <location>
        <begin position="30"/>
        <end position="58"/>
    </location>
</feature>
<comment type="caution">
    <text evidence="8">The sequence shown here is derived from an EMBL/GenBank/DDBJ whole genome shotgun (WGS) entry which is preliminary data.</text>
</comment>
<comment type="subcellular location">
    <subcellularLocation>
        <location evidence="1">Membrane</location>
        <topology evidence="1">Multi-pass membrane protein</topology>
    </subcellularLocation>
</comment>
<dbReference type="PANTHER" id="PTHR42718">
    <property type="entry name" value="MAJOR FACILITATOR SUPERFAMILY MULTIDRUG TRANSPORTER MFSC"/>
    <property type="match status" value="1"/>
</dbReference>
<dbReference type="RefSeq" id="XP_052943797.1">
    <property type="nucleotide sequence ID" value="XM_053088992.1"/>
</dbReference>
<feature type="transmembrane region" description="Helical" evidence="6">
    <location>
        <begin position="187"/>
        <end position="211"/>
    </location>
</feature>
<dbReference type="PROSITE" id="PS00216">
    <property type="entry name" value="SUGAR_TRANSPORT_1"/>
    <property type="match status" value="1"/>
</dbReference>
<dbReference type="InterPro" id="IPR011701">
    <property type="entry name" value="MFS"/>
</dbReference>
<dbReference type="GeneID" id="77728197"/>
<evidence type="ECO:0000313" key="8">
    <source>
        <dbReference type="EMBL" id="KAI9634020.1"/>
    </source>
</evidence>
<name>A0AA38LSE7_9TREE</name>
<feature type="transmembrane region" description="Helical" evidence="6">
    <location>
        <begin position="255"/>
        <end position="274"/>
    </location>
</feature>
<dbReference type="Pfam" id="PF07690">
    <property type="entry name" value="MFS_1"/>
    <property type="match status" value="1"/>
</dbReference>
<feature type="domain" description="Major facilitator superfamily (MFS) profile" evidence="7">
    <location>
        <begin position="32"/>
        <end position="499"/>
    </location>
</feature>
<keyword evidence="9" id="KW-1185">Reference proteome</keyword>
<feature type="transmembrane region" description="Helical" evidence="6">
    <location>
        <begin position="294"/>
        <end position="314"/>
    </location>
</feature>
<gene>
    <name evidence="8" type="ORF">MKK02DRAFT_34690</name>
</gene>
<dbReference type="PROSITE" id="PS50850">
    <property type="entry name" value="MFS"/>
    <property type="match status" value="1"/>
</dbReference>
<dbReference type="InterPro" id="IPR005829">
    <property type="entry name" value="Sugar_transporter_CS"/>
</dbReference>
<keyword evidence="2" id="KW-0813">Transport</keyword>
<evidence type="ECO:0000256" key="1">
    <source>
        <dbReference type="ARBA" id="ARBA00004141"/>
    </source>
</evidence>
<proteinExistence type="predicted"/>
<dbReference type="InterPro" id="IPR036259">
    <property type="entry name" value="MFS_trans_sf"/>
</dbReference>
<keyword evidence="3 6" id="KW-0812">Transmembrane</keyword>
<dbReference type="GO" id="GO:0016020">
    <property type="term" value="C:membrane"/>
    <property type="evidence" value="ECO:0007669"/>
    <property type="project" value="UniProtKB-SubCell"/>
</dbReference>
<feature type="transmembrane region" description="Helical" evidence="6">
    <location>
        <begin position="475"/>
        <end position="495"/>
    </location>
</feature>
<evidence type="ECO:0000259" key="7">
    <source>
        <dbReference type="PROSITE" id="PS50850"/>
    </source>
</evidence>
<keyword evidence="4 6" id="KW-1133">Transmembrane helix</keyword>
<sequence length="508" mass="53018">MISEGAAPIATFGIVDGATLGPLLPKARMIVLATVLMMTVFVETAGSTAPTLLIPLMARDLDIPEIETQWVSSAYIIASSCGKLFSGRMADIWGRKRMFLIGLAIYAVFAIITGAVKNIVVISVTRALSGIGNSIAIPAGFGLIGATIKQEPARTIVFSMFGLGSPVGSAVGNFIGGAMGSIGPGAWSYLFFLLAGLSVITFVAAIVVIPSDVRVSTDQDTRIDWVGGALVTSAMCLFTFSLADSGLAPKGWRTPYVPALLVTSLLVLLAFVLWTPASTPPILKMSLLSRKSGLISVVCGNCFLVSISVMGWVYTSTIFYQNYKGLTTLQNAIAILPSTIVGALAAVSHHCVHPLGRRLDILVVPAADRADVGDVPRAPGIGTVCSILYATWPVGLTYWAMEFPGQVLLPWGIDLTFVLGNILISNLVEAEDQSVAGALFQTSGALGSALGICITALIVGQVGQQAGDVLRGCRAGFWFGAGASLVVSASAYIGFRKVGLAKDVGKIR</sequence>
<accession>A0AA38LSE7</accession>
<feature type="transmembrane region" description="Helical" evidence="6">
    <location>
        <begin position="70"/>
        <end position="86"/>
    </location>
</feature>
<dbReference type="Gene3D" id="1.20.1250.20">
    <property type="entry name" value="MFS general substrate transporter like domains"/>
    <property type="match status" value="2"/>
</dbReference>
<feature type="transmembrane region" description="Helical" evidence="6">
    <location>
        <begin position="223"/>
        <end position="243"/>
    </location>
</feature>
<dbReference type="AlphaFoldDB" id="A0AA38LSE7"/>
<evidence type="ECO:0000256" key="2">
    <source>
        <dbReference type="ARBA" id="ARBA00022448"/>
    </source>
</evidence>
<evidence type="ECO:0000256" key="4">
    <source>
        <dbReference type="ARBA" id="ARBA00022989"/>
    </source>
</evidence>
<feature type="transmembrane region" description="Helical" evidence="6">
    <location>
        <begin position="155"/>
        <end position="175"/>
    </location>
</feature>
<evidence type="ECO:0000313" key="9">
    <source>
        <dbReference type="Proteomes" id="UP001164286"/>
    </source>
</evidence>
<evidence type="ECO:0000256" key="5">
    <source>
        <dbReference type="ARBA" id="ARBA00023136"/>
    </source>
</evidence>
<feature type="transmembrane region" description="Helical" evidence="6">
    <location>
        <begin position="128"/>
        <end position="148"/>
    </location>
</feature>
<feature type="transmembrane region" description="Helical" evidence="6">
    <location>
        <begin position="334"/>
        <end position="352"/>
    </location>
</feature>
<dbReference type="Proteomes" id="UP001164286">
    <property type="component" value="Unassembled WGS sequence"/>
</dbReference>
<dbReference type="PANTHER" id="PTHR42718:SF9">
    <property type="entry name" value="MAJOR FACILITATOR SUPERFAMILY MULTIDRUG TRANSPORTER MFSC"/>
    <property type="match status" value="1"/>
</dbReference>